<dbReference type="InterPro" id="IPR027372">
    <property type="entry name" value="Phytase-like_dom"/>
</dbReference>
<evidence type="ECO:0000256" key="1">
    <source>
        <dbReference type="SAM" id="SignalP"/>
    </source>
</evidence>
<name>A0A1I4KSI0_9BURK</name>
<sequence>MKHLRLLPLLIAAAYYTPHAHAVELIAVGSLSSLGFDLSSGTGGALENGAAGNLLGGLGSGLAYAGNNTFLATPDRGPNASVYNPLIDNTTSYIPRVQTLSLGLSANTSGKGLAFNLTPTLNATTLLYSPTALVYGNGSAGTGAGLTLGAGTPKLNDAGHYYFSGRSDNFDAGKSSANPNNGRLDPEAVRVSKDGKSIFVSDEYGPYVYQFDRASGQRINSFALPASLTAAKPNANGDAEIAGNASGRVANKGMEGLAITPDGKTLVGIMQANLAQDAKGTVRIVTIDIATKATHEYAYQLSTGSGVSEIVALNDHQFLVDERDGKGLGDGSKAVAKQLFMIDLNGASSVDGVAKLNAASPSVSKSLFLDLVPLLKANGYAANQIPAKIEGLAFGADVTINGVLNHTLYVANDNDFSAEAGDNKFFVFGVTDADLAKAGASYVPQSISAVPEASSYAMFLAGLCMIGLTVRRQRSEIFKA</sequence>
<dbReference type="OrthoDB" id="384721at2"/>
<dbReference type="SUPFAM" id="SSF50969">
    <property type="entry name" value="YVTN repeat-like/Quinoprotein amine dehydrogenase"/>
    <property type="match status" value="1"/>
</dbReference>
<dbReference type="EMBL" id="FOTW01000008">
    <property type="protein sequence ID" value="SFL81566.1"/>
    <property type="molecule type" value="Genomic_DNA"/>
</dbReference>
<dbReference type="InterPro" id="IPR015943">
    <property type="entry name" value="WD40/YVTN_repeat-like_dom_sf"/>
</dbReference>
<organism evidence="3 4">
    <name type="scientific">Rugamonas rubra</name>
    <dbReference type="NCBI Taxonomy" id="758825"/>
    <lineage>
        <taxon>Bacteria</taxon>
        <taxon>Pseudomonadati</taxon>
        <taxon>Pseudomonadota</taxon>
        <taxon>Betaproteobacteria</taxon>
        <taxon>Burkholderiales</taxon>
        <taxon>Oxalobacteraceae</taxon>
        <taxon>Telluria group</taxon>
        <taxon>Rugamonas</taxon>
    </lineage>
</organism>
<evidence type="ECO:0000313" key="4">
    <source>
        <dbReference type="Proteomes" id="UP000199470"/>
    </source>
</evidence>
<feature type="chain" id="PRO_5011790793" evidence="1">
    <location>
        <begin position="23"/>
        <end position="480"/>
    </location>
</feature>
<dbReference type="Pfam" id="PF13449">
    <property type="entry name" value="Phytase-like"/>
    <property type="match status" value="1"/>
</dbReference>
<dbReference type="PANTHER" id="PTHR37957">
    <property type="entry name" value="BLR7070 PROTEIN"/>
    <property type="match status" value="1"/>
</dbReference>
<feature type="domain" description="Phytase-like" evidence="2">
    <location>
        <begin position="55"/>
        <end position="416"/>
    </location>
</feature>
<dbReference type="RefSeq" id="WP_093386059.1">
    <property type="nucleotide sequence ID" value="NZ_FOTW01000008.1"/>
</dbReference>
<dbReference type="SUPFAM" id="SSF75011">
    <property type="entry name" value="3-carboxy-cis,cis-mucoante lactonizing enzyme"/>
    <property type="match status" value="1"/>
</dbReference>
<reference evidence="3 4" key="1">
    <citation type="submission" date="2016-10" db="EMBL/GenBank/DDBJ databases">
        <authorList>
            <person name="de Groot N.N."/>
        </authorList>
    </citation>
    <scope>NUCLEOTIDE SEQUENCE [LARGE SCALE GENOMIC DNA]</scope>
    <source>
        <strain evidence="3 4">ATCC 43154</strain>
    </source>
</reference>
<dbReference type="InterPro" id="IPR011044">
    <property type="entry name" value="Quino_amine_DH_bsu"/>
</dbReference>
<accession>A0A1I4KSI0</accession>
<dbReference type="Proteomes" id="UP000199470">
    <property type="component" value="Unassembled WGS sequence"/>
</dbReference>
<gene>
    <name evidence="3" type="ORF">SAMN02982985_01600</name>
</gene>
<proteinExistence type="predicted"/>
<dbReference type="PANTHER" id="PTHR37957:SF1">
    <property type="entry name" value="PHYTASE-LIKE DOMAIN-CONTAINING PROTEIN"/>
    <property type="match status" value="1"/>
</dbReference>
<keyword evidence="4" id="KW-1185">Reference proteome</keyword>
<evidence type="ECO:0000259" key="2">
    <source>
        <dbReference type="Pfam" id="PF13449"/>
    </source>
</evidence>
<protein>
    <submittedName>
        <fullName evidence="3">PEP-CTERM protein-sorting domain-containing protein</fullName>
    </submittedName>
</protein>
<dbReference type="STRING" id="758825.SAMN02982985_01600"/>
<keyword evidence="1" id="KW-0732">Signal</keyword>
<dbReference type="AlphaFoldDB" id="A0A1I4KSI0"/>
<feature type="signal peptide" evidence="1">
    <location>
        <begin position="1"/>
        <end position="22"/>
    </location>
</feature>
<evidence type="ECO:0000313" key="3">
    <source>
        <dbReference type="EMBL" id="SFL81566.1"/>
    </source>
</evidence>
<dbReference type="Gene3D" id="2.130.10.10">
    <property type="entry name" value="YVTN repeat-like/Quinoprotein amine dehydrogenase"/>
    <property type="match status" value="1"/>
</dbReference>